<dbReference type="RefSeq" id="WP_188364108.1">
    <property type="nucleotide sequence ID" value="NZ_BAABJF010000032.1"/>
</dbReference>
<sequence>MKYLSTKSMVPGIAILVAMVSTSISAQSTAAEEVTNLTDQFTISKVKYQAEDERNDKSFNGFYYLNIAASGSTPTDTAGDYSYNNSGCIYENNLTSSYDVNLHLPDGHRIAGLRYYFKDGDASSSYVFLMRMDGDGTYSQLVQVESTGDSGNYSSEYEALSTSHYVNNAEYFYVLRFNSGQTGSSQSMCGARLWIEATP</sequence>
<proteinExistence type="predicted"/>
<keyword evidence="3" id="KW-1185">Reference proteome</keyword>
<dbReference type="AlphaFoldDB" id="A0A917CF91"/>
<protein>
    <submittedName>
        <fullName evidence="2">Uncharacterized protein</fullName>
    </submittedName>
</protein>
<dbReference type="Proteomes" id="UP000605253">
    <property type="component" value="Unassembled WGS sequence"/>
</dbReference>
<evidence type="ECO:0000313" key="3">
    <source>
        <dbReference type="Proteomes" id="UP000605253"/>
    </source>
</evidence>
<organism evidence="2 3">
    <name type="scientific">Marinicella pacifica</name>
    <dbReference type="NCBI Taxonomy" id="1171543"/>
    <lineage>
        <taxon>Bacteria</taxon>
        <taxon>Pseudomonadati</taxon>
        <taxon>Pseudomonadota</taxon>
        <taxon>Gammaproteobacteria</taxon>
        <taxon>Lysobacterales</taxon>
        <taxon>Marinicellaceae</taxon>
        <taxon>Marinicella</taxon>
    </lineage>
</organism>
<keyword evidence="1" id="KW-0732">Signal</keyword>
<reference evidence="2" key="2">
    <citation type="submission" date="2020-09" db="EMBL/GenBank/DDBJ databases">
        <authorList>
            <person name="Sun Q."/>
            <person name="Zhou Y."/>
        </authorList>
    </citation>
    <scope>NUCLEOTIDE SEQUENCE</scope>
    <source>
        <strain evidence="2">CGMCC 1.12181</strain>
    </source>
</reference>
<name>A0A917CF91_9GAMM</name>
<feature type="signal peptide" evidence="1">
    <location>
        <begin position="1"/>
        <end position="26"/>
    </location>
</feature>
<evidence type="ECO:0000256" key="1">
    <source>
        <dbReference type="SAM" id="SignalP"/>
    </source>
</evidence>
<gene>
    <name evidence="2" type="ORF">GCM10011365_05100</name>
</gene>
<evidence type="ECO:0000313" key="2">
    <source>
        <dbReference type="EMBL" id="GGF87012.1"/>
    </source>
</evidence>
<reference evidence="2" key="1">
    <citation type="journal article" date="2014" name="Int. J. Syst. Evol. Microbiol.">
        <title>Complete genome sequence of Corynebacterium casei LMG S-19264T (=DSM 44701T), isolated from a smear-ripened cheese.</title>
        <authorList>
            <consortium name="US DOE Joint Genome Institute (JGI-PGF)"/>
            <person name="Walter F."/>
            <person name="Albersmeier A."/>
            <person name="Kalinowski J."/>
            <person name="Ruckert C."/>
        </authorList>
    </citation>
    <scope>NUCLEOTIDE SEQUENCE</scope>
    <source>
        <strain evidence="2">CGMCC 1.12181</strain>
    </source>
</reference>
<feature type="chain" id="PRO_5037159392" evidence="1">
    <location>
        <begin position="27"/>
        <end position="199"/>
    </location>
</feature>
<comment type="caution">
    <text evidence="2">The sequence shown here is derived from an EMBL/GenBank/DDBJ whole genome shotgun (WGS) entry which is preliminary data.</text>
</comment>
<dbReference type="EMBL" id="BMEO01000002">
    <property type="protein sequence ID" value="GGF87012.1"/>
    <property type="molecule type" value="Genomic_DNA"/>
</dbReference>
<accession>A0A917CF91</accession>